<dbReference type="Proteomes" id="UP000449846">
    <property type="component" value="Unassembled WGS sequence"/>
</dbReference>
<organism evidence="4 5">
    <name type="scientific">Paracoccus litorisediminis</name>
    <dbReference type="NCBI Taxonomy" id="2006130"/>
    <lineage>
        <taxon>Bacteria</taxon>
        <taxon>Pseudomonadati</taxon>
        <taxon>Pseudomonadota</taxon>
        <taxon>Alphaproteobacteria</taxon>
        <taxon>Rhodobacterales</taxon>
        <taxon>Paracoccaceae</taxon>
        <taxon>Paracoccus</taxon>
    </lineage>
</organism>
<reference evidence="4 5" key="1">
    <citation type="submission" date="2019-11" db="EMBL/GenBank/DDBJ databases">
        <authorList>
            <person name="Dong K."/>
        </authorList>
    </citation>
    <scope>NUCLEOTIDE SEQUENCE [LARGE SCALE GENOMIC DNA]</scope>
    <source>
        <strain evidence="4 5">NBRC 112902</strain>
    </source>
</reference>
<gene>
    <name evidence="4" type="primary">repB</name>
    <name evidence="4" type="ORF">GL300_09820</name>
</gene>
<dbReference type="InterPro" id="IPR017819">
    <property type="entry name" value="Plasmid_partition_RepB"/>
</dbReference>
<dbReference type="GO" id="GO:0007059">
    <property type="term" value="P:chromosome segregation"/>
    <property type="evidence" value="ECO:0007669"/>
    <property type="project" value="TreeGrafter"/>
</dbReference>
<dbReference type="InterPro" id="IPR011111">
    <property type="entry name" value="Plasmid_RepB"/>
</dbReference>
<dbReference type="InterPro" id="IPR037972">
    <property type="entry name" value="RepB_N"/>
</dbReference>
<evidence type="ECO:0000256" key="2">
    <source>
        <dbReference type="SAM" id="MobiDB-lite"/>
    </source>
</evidence>
<feature type="region of interest" description="Disordered" evidence="2">
    <location>
        <begin position="9"/>
        <end position="28"/>
    </location>
</feature>
<dbReference type="NCBIfam" id="TIGR03454">
    <property type="entry name" value="partition_RepB"/>
    <property type="match status" value="1"/>
</dbReference>
<name>A0A844HPF0_9RHOB</name>
<dbReference type="AlphaFoldDB" id="A0A844HPF0"/>
<feature type="compositionally biased region" description="Basic and acidic residues" evidence="2">
    <location>
        <begin position="18"/>
        <end position="28"/>
    </location>
</feature>
<dbReference type="Pfam" id="PF02195">
    <property type="entry name" value="ParB_N"/>
    <property type="match status" value="1"/>
</dbReference>
<proteinExistence type="inferred from homology"/>
<dbReference type="OrthoDB" id="7908920at2"/>
<evidence type="ECO:0000259" key="3">
    <source>
        <dbReference type="SMART" id="SM00470"/>
    </source>
</evidence>
<dbReference type="Pfam" id="PF07506">
    <property type="entry name" value="RepB"/>
    <property type="match status" value="1"/>
</dbReference>
<dbReference type="InterPro" id="IPR036086">
    <property type="entry name" value="ParB/Sulfiredoxin_sf"/>
</dbReference>
<sequence length="306" mass="33081">MARKDLLKELMSGPSVQDDQRSVPRSDRGAIGAVSKSINELRSRAIIEVAPELIDHAGIADRLDDDPAGIAALKESIREYGQQVPVLLRHSPNHEGRYDIVFGRRRVLALSALQMPVRAMVRTLNDRELVVAQGQENTARKDLSFIEKANFAAQMVKAGFERKIIGDALSIDKTVISRMLSVTDAVPERLIQAIGAAPSAGRDRWLNLAQKSKERPLAALVAAAVGPDSDSRFAAVLASLSTPRGKSTPQLLRSATGIALGQAKSSKNKAVIELTGEGSAFGEWLIQNLADLHRDWLTGQAGTKEN</sequence>
<protein>
    <submittedName>
        <fullName evidence="4">Plasmid partitioning protein RepB</fullName>
    </submittedName>
</protein>
<dbReference type="NCBIfam" id="TIGR00180">
    <property type="entry name" value="parB_part"/>
    <property type="match status" value="1"/>
</dbReference>
<dbReference type="Gene3D" id="1.10.10.2830">
    <property type="match status" value="1"/>
</dbReference>
<dbReference type="GO" id="GO:0005694">
    <property type="term" value="C:chromosome"/>
    <property type="evidence" value="ECO:0007669"/>
    <property type="project" value="TreeGrafter"/>
</dbReference>
<dbReference type="InterPro" id="IPR003115">
    <property type="entry name" value="ParB_N"/>
</dbReference>
<dbReference type="EMBL" id="WMIG01000003">
    <property type="protein sequence ID" value="MTH59512.1"/>
    <property type="molecule type" value="Genomic_DNA"/>
</dbReference>
<dbReference type="GO" id="GO:0003677">
    <property type="term" value="F:DNA binding"/>
    <property type="evidence" value="ECO:0007669"/>
    <property type="project" value="InterPro"/>
</dbReference>
<dbReference type="PANTHER" id="PTHR33375">
    <property type="entry name" value="CHROMOSOME-PARTITIONING PROTEIN PARB-RELATED"/>
    <property type="match status" value="1"/>
</dbReference>
<dbReference type="CDD" id="cd16405">
    <property type="entry name" value="RepB_like_N"/>
    <property type="match status" value="1"/>
</dbReference>
<dbReference type="InterPro" id="IPR004437">
    <property type="entry name" value="ParB/RepB/Spo0J"/>
</dbReference>
<dbReference type="Gene3D" id="3.90.1530.30">
    <property type="match status" value="1"/>
</dbReference>
<dbReference type="PANTHER" id="PTHR33375:SF1">
    <property type="entry name" value="CHROMOSOME-PARTITIONING PROTEIN PARB-RELATED"/>
    <property type="match status" value="1"/>
</dbReference>
<comment type="caution">
    <text evidence="4">The sequence shown here is derived from an EMBL/GenBank/DDBJ whole genome shotgun (WGS) entry which is preliminary data.</text>
</comment>
<keyword evidence="5" id="KW-1185">Reference proteome</keyword>
<evidence type="ECO:0000313" key="4">
    <source>
        <dbReference type="EMBL" id="MTH59512.1"/>
    </source>
</evidence>
<dbReference type="SUPFAM" id="SSF109709">
    <property type="entry name" value="KorB DNA-binding domain-like"/>
    <property type="match status" value="1"/>
</dbReference>
<comment type="similarity">
    <text evidence="1">Belongs to the ParB family.</text>
</comment>
<dbReference type="SUPFAM" id="SSF110849">
    <property type="entry name" value="ParB/Sulfiredoxin"/>
    <property type="match status" value="1"/>
</dbReference>
<accession>A0A844HPF0</accession>
<dbReference type="SMART" id="SM00470">
    <property type="entry name" value="ParB"/>
    <property type="match status" value="1"/>
</dbReference>
<feature type="domain" description="ParB-like N-terminal" evidence="3">
    <location>
        <begin position="47"/>
        <end position="138"/>
    </location>
</feature>
<evidence type="ECO:0000313" key="5">
    <source>
        <dbReference type="Proteomes" id="UP000449846"/>
    </source>
</evidence>
<evidence type="ECO:0000256" key="1">
    <source>
        <dbReference type="ARBA" id="ARBA00006295"/>
    </source>
</evidence>
<dbReference type="InterPro" id="IPR050336">
    <property type="entry name" value="Chromosome_partition/occlusion"/>
</dbReference>
<dbReference type="RefSeq" id="WP_155039446.1">
    <property type="nucleotide sequence ID" value="NZ_JBHGCD010000003.1"/>
</dbReference>